<comment type="cofactor">
    <cofactor evidence="1">
        <name>Mg(2+)</name>
        <dbReference type="ChEBI" id="CHEBI:18420"/>
    </cofactor>
</comment>
<keyword evidence="7" id="KW-0274">FAD</keyword>
<evidence type="ECO:0000256" key="3">
    <source>
        <dbReference type="ARBA" id="ARBA00016337"/>
    </source>
</evidence>
<dbReference type="PANTHER" id="PTHR30040">
    <property type="entry name" value="THIAMINE BIOSYNTHESIS LIPOPROTEIN APBE"/>
    <property type="match status" value="1"/>
</dbReference>
<evidence type="ECO:0000256" key="5">
    <source>
        <dbReference type="ARBA" id="ARBA00022679"/>
    </source>
</evidence>
<name>A0A3B0VZ42_9ZZZZ</name>
<dbReference type="AlphaFoldDB" id="A0A3B0VZ42"/>
<gene>
    <name evidence="11" type="ORF">MNBD_DELTA03-755</name>
</gene>
<dbReference type="InterPro" id="IPR003374">
    <property type="entry name" value="ApbE-like_sf"/>
</dbReference>
<dbReference type="SUPFAM" id="SSF143631">
    <property type="entry name" value="ApbE-like"/>
    <property type="match status" value="1"/>
</dbReference>
<keyword evidence="5 11" id="KW-0808">Transferase</keyword>
<dbReference type="Gene3D" id="3.10.520.10">
    <property type="entry name" value="ApbE-like domains"/>
    <property type="match status" value="1"/>
</dbReference>
<evidence type="ECO:0000256" key="4">
    <source>
        <dbReference type="ARBA" id="ARBA00022630"/>
    </source>
</evidence>
<dbReference type="GO" id="GO:0016740">
    <property type="term" value="F:transferase activity"/>
    <property type="evidence" value="ECO:0007669"/>
    <property type="project" value="UniProtKB-KW"/>
</dbReference>
<evidence type="ECO:0000256" key="6">
    <source>
        <dbReference type="ARBA" id="ARBA00022723"/>
    </source>
</evidence>
<protein>
    <recommendedName>
        <fullName evidence="3">FAD:protein FMN transferase</fullName>
        <ecNumber evidence="2">2.7.1.180</ecNumber>
    </recommendedName>
    <alternativeName>
        <fullName evidence="9">Flavin transferase</fullName>
    </alternativeName>
</protein>
<reference evidence="11" key="1">
    <citation type="submission" date="2018-06" db="EMBL/GenBank/DDBJ databases">
        <authorList>
            <person name="Zhirakovskaya E."/>
        </authorList>
    </citation>
    <scope>NUCLEOTIDE SEQUENCE</scope>
</reference>
<sequence length="209" mass="22803">MLPLPLLQQGHRGESQPPAAEIKQALKLVDYQRLIINKDKISLAKPGMGITLDGIAKGYIVDEGITVLKKHGFEGLYVEAGGDLMVEGRKADNALWRIGIENPRPKRRRPLVVLRTSNRAIATSGDYMQAYSPDFSRNHIINPATGYSPPELASSTITAPDTALADSLATATMVMGVKDSLNMLRDMPGCEGYFISKNLTHHQSPGFFS</sequence>
<evidence type="ECO:0000256" key="8">
    <source>
        <dbReference type="ARBA" id="ARBA00022842"/>
    </source>
</evidence>
<evidence type="ECO:0000256" key="9">
    <source>
        <dbReference type="ARBA" id="ARBA00031306"/>
    </source>
</evidence>
<dbReference type="GO" id="GO:0046872">
    <property type="term" value="F:metal ion binding"/>
    <property type="evidence" value="ECO:0007669"/>
    <property type="project" value="UniProtKB-KW"/>
</dbReference>
<dbReference type="EC" id="2.7.1.180" evidence="2"/>
<keyword evidence="8" id="KW-0460">Magnesium</keyword>
<dbReference type="EMBL" id="UOEX01000214">
    <property type="protein sequence ID" value="VAW37556.1"/>
    <property type="molecule type" value="Genomic_DNA"/>
</dbReference>
<dbReference type="InterPro" id="IPR024932">
    <property type="entry name" value="ApbE"/>
</dbReference>
<comment type="catalytic activity">
    <reaction evidence="10">
        <text>L-threonyl-[protein] + FAD = FMN-L-threonyl-[protein] + AMP + H(+)</text>
        <dbReference type="Rhea" id="RHEA:36847"/>
        <dbReference type="Rhea" id="RHEA-COMP:11060"/>
        <dbReference type="Rhea" id="RHEA-COMP:11061"/>
        <dbReference type="ChEBI" id="CHEBI:15378"/>
        <dbReference type="ChEBI" id="CHEBI:30013"/>
        <dbReference type="ChEBI" id="CHEBI:57692"/>
        <dbReference type="ChEBI" id="CHEBI:74257"/>
        <dbReference type="ChEBI" id="CHEBI:456215"/>
        <dbReference type="EC" id="2.7.1.180"/>
    </reaction>
</comment>
<evidence type="ECO:0000256" key="10">
    <source>
        <dbReference type="ARBA" id="ARBA00048540"/>
    </source>
</evidence>
<evidence type="ECO:0000256" key="1">
    <source>
        <dbReference type="ARBA" id="ARBA00001946"/>
    </source>
</evidence>
<dbReference type="PANTHER" id="PTHR30040:SF2">
    <property type="entry name" value="FAD:PROTEIN FMN TRANSFERASE"/>
    <property type="match status" value="1"/>
</dbReference>
<evidence type="ECO:0000256" key="7">
    <source>
        <dbReference type="ARBA" id="ARBA00022827"/>
    </source>
</evidence>
<evidence type="ECO:0000256" key="2">
    <source>
        <dbReference type="ARBA" id="ARBA00011955"/>
    </source>
</evidence>
<dbReference type="Pfam" id="PF02424">
    <property type="entry name" value="ApbE"/>
    <property type="match status" value="1"/>
</dbReference>
<proteinExistence type="predicted"/>
<keyword evidence="6" id="KW-0479">Metal-binding</keyword>
<organism evidence="11">
    <name type="scientific">hydrothermal vent metagenome</name>
    <dbReference type="NCBI Taxonomy" id="652676"/>
    <lineage>
        <taxon>unclassified sequences</taxon>
        <taxon>metagenomes</taxon>
        <taxon>ecological metagenomes</taxon>
    </lineage>
</organism>
<evidence type="ECO:0000313" key="11">
    <source>
        <dbReference type="EMBL" id="VAW37556.1"/>
    </source>
</evidence>
<keyword evidence="4" id="KW-0285">Flavoprotein</keyword>
<accession>A0A3B0VZ42</accession>